<dbReference type="Pfam" id="PF14737">
    <property type="entry name" value="DUF4470"/>
    <property type="match status" value="1"/>
</dbReference>
<reference evidence="7 8" key="1">
    <citation type="submission" date="2019-02" db="EMBL/GenBank/DDBJ databases">
        <title>Genome sequencing of the rare red list fungi Bondarzewia mesenterica.</title>
        <authorList>
            <person name="Buettner E."/>
            <person name="Kellner H."/>
        </authorList>
    </citation>
    <scope>NUCLEOTIDE SEQUENCE [LARGE SCALE GENOMIC DNA]</scope>
    <source>
        <strain evidence="7 8">DSM 108281</strain>
    </source>
</reference>
<feature type="region of interest" description="Disordered" evidence="5">
    <location>
        <begin position="1075"/>
        <end position="1104"/>
    </location>
</feature>
<dbReference type="SUPFAM" id="SSF144232">
    <property type="entry name" value="HIT/MYND zinc finger-like"/>
    <property type="match status" value="1"/>
</dbReference>
<dbReference type="InterPro" id="IPR013289">
    <property type="entry name" value="CBFA2T1/2/3"/>
</dbReference>
<dbReference type="InterPro" id="IPR002893">
    <property type="entry name" value="Znf_MYND"/>
</dbReference>
<name>A0A4S4M6H1_9AGAM</name>
<dbReference type="PANTHER" id="PTHR10237">
    <property type="entry name" value="DEFORMED EPIDERMAL AUTOREGULATORY FACTOR 1 HOMOLOG SUPPRESSIN"/>
    <property type="match status" value="1"/>
</dbReference>
<dbReference type="PROSITE" id="PS50865">
    <property type="entry name" value="ZF_MYND_2"/>
    <property type="match status" value="1"/>
</dbReference>
<sequence length="1152" mass="128424">MAHPLLWPKKNFFYPIGNTSPICLTQDIAPEQSANILLLGCGDPRNILFTIYSSGLDNAKLPHTLDFTCCDIEPAIIARNILLFTLIADGEASITGLVWDIFYDFYLSRAALALLTKHCQKLVELSNSLNSWHNSKYGVYLRICTCRTLDELRRYWTLYAKFEDMPSARKTEIVDAYNAGLQRTAVDLGANLSSARSAGPLSTKATRTQPPTIDFVLQSIQNQFADWCKAFVASTRIDVPMITIRFFTGDALSLCRAFHQCSTTSSTTSGCYVRPWSAAQLELDGGDYAPHAGCRAPVSFDVIDTSNLTDHVGLLNILVVATPILFQSPSSTIYTETLLPSGTDALYGFTDHICGDLTVMSILLDLIPTTFVSRFMSQSNVHEIMFYRFSSGDSQFHQRIAWKILSLADSRSLPHAVALNPTVSFDPNELGIFLFSVYLKMFSEEDMGDYLQQMFSDKSAFHKRVRNGNIIHYVRASFAALLKVVKGRIPSESWTSVMEAFFGHLNADRTLTTGSNNYQDLCCQLHILDIYSVQSIGALNKGRFKGWHDVPSLVCVVLVVPRHALSPLETMDVNEVGTPPLQCEVRGAQFHCVFSSIHTVFGAITATSSDPDAELVLDEDPRAWSGISDLIVSFWMPSWILTVEPSSTHIGFGLRSTPVTARFFFSKKVLDLDLLLFKASLIDTKHIFVARRRPNFPQEMERIKAVSNLSARSTPTSRAELQTVVTMEPARNRQILDFRAKVEIVDDHARQLLASGLPVVSEQMSPCTVKVTFGSIVITIAYPFPVDGTRIKLRIARKSHFIEAITPPSGFSTAGGFFSDNFPVIFRGKTPTIWNIHRLYLDRLPALNLSQEKDMSWLKVHLALMLSDRERNLKGSGQNAKQNEHETLADLKESLHSLFFQYAGLEDRRRSSVLGLIDPSWGGPHTLFFVNDMRLDLSSHTVVLDAYVLPNTAMLIQPGMKLALRRLQEQGVLQTVTVGEEIRAWKHLLPALVERCRWSWTHGDDCEYLKTGNIPPSLEYTESPICSCGRGKDVDALRSVKEWAPFAPFVTRVAVSPLFAVSYLDSVGSVFDDVQSENHDDVTGGHIRKQEPPSSASNSREPSLSPLQIEACEACGGGGQPRLMLCSKCRKVRYCSSACQKADWKKHKVICR</sequence>
<feature type="domain" description="MYND-type" evidence="6">
    <location>
        <begin position="1112"/>
        <end position="1151"/>
    </location>
</feature>
<dbReference type="PRINTS" id="PR01875">
    <property type="entry name" value="ETOFAMILY"/>
</dbReference>
<keyword evidence="3" id="KW-0862">Zinc</keyword>
<dbReference type="GO" id="GO:0005634">
    <property type="term" value="C:nucleus"/>
    <property type="evidence" value="ECO:0007669"/>
    <property type="project" value="TreeGrafter"/>
</dbReference>
<dbReference type="GO" id="GO:0003714">
    <property type="term" value="F:transcription corepressor activity"/>
    <property type="evidence" value="ECO:0007669"/>
    <property type="project" value="InterPro"/>
</dbReference>
<dbReference type="AlphaFoldDB" id="A0A4S4M6H1"/>
<evidence type="ECO:0000256" key="1">
    <source>
        <dbReference type="ARBA" id="ARBA00022723"/>
    </source>
</evidence>
<evidence type="ECO:0000256" key="4">
    <source>
        <dbReference type="PROSITE-ProRule" id="PRU00134"/>
    </source>
</evidence>
<keyword evidence="1" id="KW-0479">Metal-binding</keyword>
<keyword evidence="8" id="KW-1185">Reference proteome</keyword>
<dbReference type="OrthoDB" id="432970at2759"/>
<gene>
    <name evidence="7" type="ORF">EW146_g1035</name>
</gene>
<dbReference type="Gene3D" id="6.10.140.2220">
    <property type="match status" value="1"/>
</dbReference>
<feature type="compositionally biased region" description="Polar residues" evidence="5">
    <location>
        <begin position="1092"/>
        <end position="1104"/>
    </location>
</feature>
<dbReference type="InterPro" id="IPR027974">
    <property type="entry name" value="DUF4470"/>
</dbReference>
<organism evidence="7 8">
    <name type="scientific">Bondarzewia mesenterica</name>
    <dbReference type="NCBI Taxonomy" id="1095465"/>
    <lineage>
        <taxon>Eukaryota</taxon>
        <taxon>Fungi</taxon>
        <taxon>Dikarya</taxon>
        <taxon>Basidiomycota</taxon>
        <taxon>Agaricomycotina</taxon>
        <taxon>Agaricomycetes</taxon>
        <taxon>Russulales</taxon>
        <taxon>Bondarzewiaceae</taxon>
        <taxon>Bondarzewia</taxon>
    </lineage>
</organism>
<proteinExistence type="predicted"/>
<comment type="caution">
    <text evidence="7">The sequence shown here is derived from an EMBL/GenBank/DDBJ whole genome shotgun (WGS) entry which is preliminary data.</text>
</comment>
<dbReference type="GO" id="GO:0000981">
    <property type="term" value="F:DNA-binding transcription factor activity, RNA polymerase II-specific"/>
    <property type="evidence" value="ECO:0007669"/>
    <property type="project" value="TreeGrafter"/>
</dbReference>
<evidence type="ECO:0000256" key="3">
    <source>
        <dbReference type="ARBA" id="ARBA00022833"/>
    </source>
</evidence>
<evidence type="ECO:0000256" key="5">
    <source>
        <dbReference type="SAM" id="MobiDB-lite"/>
    </source>
</evidence>
<dbReference type="PANTHER" id="PTHR10237:SF15">
    <property type="entry name" value="LD37257P"/>
    <property type="match status" value="1"/>
</dbReference>
<dbReference type="Proteomes" id="UP000310158">
    <property type="component" value="Unassembled WGS sequence"/>
</dbReference>
<accession>A0A4S4M6H1</accession>
<feature type="compositionally biased region" description="Basic and acidic residues" evidence="5">
    <location>
        <begin position="1076"/>
        <end position="1091"/>
    </location>
</feature>
<evidence type="ECO:0000313" key="7">
    <source>
        <dbReference type="EMBL" id="THH20277.1"/>
    </source>
</evidence>
<evidence type="ECO:0000256" key="2">
    <source>
        <dbReference type="ARBA" id="ARBA00022771"/>
    </source>
</evidence>
<protein>
    <recommendedName>
        <fullName evidence="6">MYND-type domain-containing protein</fullName>
    </recommendedName>
</protein>
<evidence type="ECO:0000313" key="8">
    <source>
        <dbReference type="Proteomes" id="UP000310158"/>
    </source>
</evidence>
<dbReference type="Pfam" id="PF01753">
    <property type="entry name" value="zf-MYND"/>
    <property type="match status" value="1"/>
</dbReference>
<dbReference type="PROSITE" id="PS01360">
    <property type="entry name" value="ZF_MYND_1"/>
    <property type="match status" value="1"/>
</dbReference>
<dbReference type="EMBL" id="SGPL01000025">
    <property type="protein sequence ID" value="THH20277.1"/>
    <property type="molecule type" value="Genomic_DNA"/>
</dbReference>
<dbReference type="InterPro" id="IPR024119">
    <property type="entry name" value="TF_DEAF-1"/>
</dbReference>
<keyword evidence="2 4" id="KW-0863">Zinc-finger</keyword>
<dbReference type="GO" id="GO:0008270">
    <property type="term" value="F:zinc ion binding"/>
    <property type="evidence" value="ECO:0007669"/>
    <property type="project" value="UniProtKB-KW"/>
</dbReference>
<evidence type="ECO:0000259" key="6">
    <source>
        <dbReference type="PROSITE" id="PS50865"/>
    </source>
</evidence>